<evidence type="ECO:0000259" key="3">
    <source>
        <dbReference type="PROSITE" id="PS50835"/>
    </source>
</evidence>
<evidence type="ECO:0000313" key="4">
    <source>
        <dbReference type="EMBL" id="CAL1265150.1"/>
    </source>
</evidence>
<dbReference type="FunFam" id="2.60.40.10:FF:000437">
    <property type="entry name" value="Beat-IIIc, isoform A"/>
    <property type="match status" value="1"/>
</dbReference>
<evidence type="ECO:0000256" key="2">
    <source>
        <dbReference type="SAM" id="SignalP"/>
    </source>
</evidence>
<dbReference type="Pfam" id="PF13895">
    <property type="entry name" value="Ig_2"/>
    <property type="match status" value="1"/>
</dbReference>
<comment type="caution">
    <text evidence="4">The sequence shown here is derived from an EMBL/GenBank/DDBJ whole genome shotgun (WGS) entry which is preliminary data.</text>
</comment>
<dbReference type="InterPro" id="IPR013783">
    <property type="entry name" value="Ig-like_fold"/>
</dbReference>
<dbReference type="SUPFAM" id="SSF48726">
    <property type="entry name" value="Immunoglobulin"/>
    <property type="match status" value="2"/>
</dbReference>
<dbReference type="Gene3D" id="2.60.40.10">
    <property type="entry name" value="Immunoglobulins"/>
    <property type="match status" value="3"/>
</dbReference>
<reference evidence="4 5" key="1">
    <citation type="submission" date="2024-04" db="EMBL/GenBank/DDBJ databases">
        <authorList>
            <person name="Rising A."/>
            <person name="Reimegard J."/>
            <person name="Sonavane S."/>
            <person name="Akerstrom W."/>
            <person name="Nylinder S."/>
            <person name="Hedman E."/>
            <person name="Kallberg Y."/>
        </authorList>
    </citation>
    <scope>NUCLEOTIDE SEQUENCE [LARGE SCALE GENOMIC DNA]</scope>
</reference>
<proteinExistence type="predicted"/>
<dbReference type="Proteomes" id="UP001497382">
    <property type="component" value="Unassembled WGS sequence"/>
</dbReference>
<keyword evidence="1" id="KW-1015">Disulfide bond</keyword>
<dbReference type="EMBL" id="CAXIEN010000016">
    <property type="protein sequence ID" value="CAL1265150.1"/>
    <property type="molecule type" value="Genomic_DNA"/>
</dbReference>
<dbReference type="InterPro" id="IPR007110">
    <property type="entry name" value="Ig-like_dom"/>
</dbReference>
<dbReference type="PANTHER" id="PTHR21261:SF15">
    <property type="entry name" value="BEATEN PATH IIIA, ISOFORM D-RELATED"/>
    <property type="match status" value="1"/>
</dbReference>
<name>A0AAV1Z448_9ARAC</name>
<evidence type="ECO:0000256" key="1">
    <source>
        <dbReference type="ARBA" id="ARBA00023157"/>
    </source>
</evidence>
<organism evidence="4 5">
    <name type="scientific">Larinioides sclopetarius</name>
    <dbReference type="NCBI Taxonomy" id="280406"/>
    <lineage>
        <taxon>Eukaryota</taxon>
        <taxon>Metazoa</taxon>
        <taxon>Ecdysozoa</taxon>
        <taxon>Arthropoda</taxon>
        <taxon>Chelicerata</taxon>
        <taxon>Arachnida</taxon>
        <taxon>Araneae</taxon>
        <taxon>Araneomorphae</taxon>
        <taxon>Entelegynae</taxon>
        <taxon>Araneoidea</taxon>
        <taxon>Araneidae</taxon>
        <taxon>Larinioides</taxon>
    </lineage>
</organism>
<feature type="domain" description="Ig-like" evidence="3">
    <location>
        <begin position="130"/>
        <end position="170"/>
    </location>
</feature>
<evidence type="ECO:0000313" key="5">
    <source>
        <dbReference type="Proteomes" id="UP001497382"/>
    </source>
</evidence>
<keyword evidence="5" id="KW-1185">Reference proteome</keyword>
<feature type="chain" id="PRO_5043472061" description="Ig-like domain-containing protein" evidence="2">
    <location>
        <begin position="18"/>
        <end position="411"/>
    </location>
</feature>
<dbReference type="PROSITE" id="PS50835">
    <property type="entry name" value="IG_LIKE"/>
    <property type="match status" value="2"/>
</dbReference>
<keyword evidence="2" id="KW-0732">Signal</keyword>
<feature type="signal peptide" evidence="2">
    <location>
        <begin position="1"/>
        <end position="17"/>
    </location>
</feature>
<gene>
    <name evidence="4" type="ORF">LARSCL_LOCUS2366</name>
</gene>
<dbReference type="Pfam" id="PF08205">
    <property type="entry name" value="C2-set_2"/>
    <property type="match status" value="1"/>
</dbReference>
<accession>A0AAV1Z448</accession>
<sequence>MLHMPIVLLAAATMVGGMRLARLEVPGAVVIGENVWLKCDFDLEGDELYSVKWYKNNVEFYRYQPRDRLHGQMYELLGVYVELSKSNASHVFLKRSDLNTEGTYGCEVSSEAPHFKTVKAEDELRVYVLPKEPPIIEGADSMYEVGDRVNVTCSSGPSKPAATLSWFINGEPANATFVRKYSSIRHYSGLQSSQVGLEFIMGEKDFDQGRLKLRCVATISQVYSSGSEELIIGDRGQASGSHHAVPYLVPGQDGPKIEGTSPRYEIGDLVDVNCTSAPARSAALLKWYINDKEVPPNKTTPHPPIHFTNDMKASVLGLRFRVEQNMFKSDELRLKCTATLSKVVSLSSDVTVVGGNQQNSGFHVSENTVSVTNPTPRCCVERTLWISILLTVLSTWYPSDLCSGLLMTSVY</sequence>
<dbReference type="InterPro" id="IPR013162">
    <property type="entry name" value="CD80_C2-set"/>
</dbReference>
<dbReference type="InterPro" id="IPR036179">
    <property type="entry name" value="Ig-like_dom_sf"/>
</dbReference>
<dbReference type="AlphaFoldDB" id="A0AAV1Z448"/>
<protein>
    <recommendedName>
        <fullName evidence="3">Ig-like domain-containing protein</fullName>
    </recommendedName>
</protein>
<feature type="domain" description="Ig-like" evidence="3">
    <location>
        <begin position="5"/>
        <end position="119"/>
    </location>
</feature>
<dbReference type="PANTHER" id="PTHR21261">
    <property type="entry name" value="BEAT PROTEIN"/>
    <property type="match status" value="1"/>
</dbReference>